<feature type="transmembrane region" description="Helical" evidence="12">
    <location>
        <begin position="104"/>
        <end position="124"/>
    </location>
</feature>
<comment type="subcellular location">
    <subcellularLocation>
        <location evidence="2">Membrane</location>
        <topology evidence="2">Multi-pass membrane protein</topology>
    </subcellularLocation>
</comment>
<evidence type="ECO:0000256" key="6">
    <source>
        <dbReference type="ARBA" id="ARBA00022723"/>
    </source>
</evidence>
<dbReference type="GO" id="GO:0140571">
    <property type="term" value="F:transmembrane ascorbate ferrireductase activity"/>
    <property type="evidence" value="ECO:0007669"/>
    <property type="project" value="UniProtKB-EC"/>
</dbReference>
<evidence type="ECO:0000313" key="14">
    <source>
        <dbReference type="EMBL" id="JAR87490.1"/>
    </source>
</evidence>
<feature type="transmembrane region" description="Helical" evidence="12">
    <location>
        <begin position="201"/>
        <end position="220"/>
    </location>
</feature>
<dbReference type="PANTHER" id="PTHR15422">
    <property type="entry name" value="OS05G0565100 PROTEIN"/>
    <property type="match status" value="1"/>
</dbReference>
<dbReference type="GO" id="GO:0046872">
    <property type="term" value="F:metal ion binding"/>
    <property type="evidence" value="ECO:0007669"/>
    <property type="project" value="UniProtKB-KW"/>
</dbReference>
<dbReference type="InterPro" id="IPR006593">
    <property type="entry name" value="Cyt_b561/ferric_Rdtase_TM"/>
</dbReference>
<feature type="transmembrane region" description="Helical" evidence="12">
    <location>
        <begin position="64"/>
        <end position="83"/>
    </location>
</feature>
<evidence type="ECO:0000256" key="8">
    <source>
        <dbReference type="ARBA" id="ARBA00022989"/>
    </source>
</evidence>
<keyword evidence="7" id="KW-0249">Electron transport</keyword>
<reference evidence="14" key="1">
    <citation type="submission" date="2016-03" db="EMBL/GenBank/DDBJ databases">
        <title>Gut transcriptome analysis on engorged females of Ornithodoros mimon (Acari: Argasidae) and phylogenetic inferences of soft ticks.</title>
        <authorList>
            <person name="Landulfo G.A."/>
            <person name="Giovanni D."/>
            <person name="Carvalho E."/>
            <person name="Junqueira-de-Azevedo I."/>
            <person name="Patane J."/>
            <person name="Mendoca R."/>
            <person name="Barros-Battesti D."/>
        </authorList>
    </citation>
    <scope>NUCLEOTIDE SEQUENCE</scope>
    <source>
        <strain evidence="14">Females</strain>
        <tissue evidence="14">Gut</tissue>
    </source>
</reference>
<dbReference type="SMART" id="SM00665">
    <property type="entry name" value="B561"/>
    <property type="match status" value="1"/>
</dbReference>
<name>A0A147B9N1_9ACAR</name>
<dbReference type="GO" id="GO:0140575">
    <property type="term" value="F:transmembrane monodehydroascorbate reductase activity"/>
    <property type="evidence" value="ECO:0007669"/>
    <property type="project" value="InterPro"/>
</dbReference>
<evidence type="ECO:0000256" key="12">
    <source>
        <dbReference type="SAM" id="Phobius"/>
    </source>
</evidence>
<evidence type="ECO:0000259" key="13">
    <source>
        <dbReference type="PROSITE" id="PS50939"/>
    </source>
</evidence>
<evidence type="ECO:0000256" key="4">
    <source>
        <dbReference type="ARBA" id="ARBA00022617"/>
    </source>
</evidence>
<proteinExistence type="predicted"/>
<dbReference type="Gene3D" id="1.20.120.1770">
    <property type="match status" value="1"/>
</dbReference>
<sequence>EDLTFDTRHNTYHVMVASGPMGSGHVKQQHGSRRVSAESLNLNQNFVSTAKEKKDLFIQLHGSFMVVAWLFFVSTAILLARYYKKVWEDTMICGVKPWFAFHRGFVLTALALVIAALALIFYRIGGWSQTTNPHPILGIVGSVLGLFQPIMAFFRCHADAPNRYIFNWLHWLNGNTAQIIAVIAIFFAPSLNKAQLEEAEWFIYVVVAFVIFNVVVHVILQLHQWAMDKKVASDDIKMMDRSNGMAPPPVPDVPEMQESTPKDAPGGGFRRFVLGVYIVVAFLAAAVLVATIWLA</sequence>
<organism evidence="14">
    <name type="scientific">Alectorobius mimon</name>
    <dbReference type="NCBI Taxonomy" id="360319"/>
    <lineage>
        <taxon>Eukaryota</taxon>
        <taxon>Metazoa</taxon>
        <taxon>Ecdysozoa</taxon>
        <taxon>Arthropoda</taxon>
        <taxon>Chelicerata</taxon>
        <taxon>Arachnida</taxon>
        <taxon>Acari</taxon>
        <taxon>Parasitiformes</taxon>
        <taxon>Ixodida</taxon>
        <taxon>Ixodoidea</taxon>
        <taxon>Argasidae</taxon>
        <taxon>Ornithodorinae</taxon>
        <taxon>Alectorobius</taxon>
    </lineage>
</organism>
<evidence type="ECO:0000256" key="3">
    <source>
        <dbReference type="ARBA" id="ARBA00022448"/>
    </source>
</evidence>
<evidence type="ECO:0000256" key="11">
    <source>
        <dbReference type="ARBA" id="ARBA00024225"/>
    </source>
</evidence>
<keyword evidence="4" id="KW-0349">Heme</keyword>
<accession>A0A147B9N1</accession>
<keyword evidence="3" id="KW-0813">Transport</keyword>
<evidence type="ECO:0000256" key="9">
    <source>
        <dbReference type="ARBA" id="ARBA00023004"/>
    </source>
</evidence>
<evidence type="ECO:0000256" key="1">
    <source>
        <dbReference type="ARBA" id="ARBA00001970"/>
    </source>
</evidence>
<dbReference type="GO" id="GO:0016020">
    <property type="term" value="C:membrane"/>
    <property type="evidence" value="ECO:0007669"/>
    <property type="project" value="UniProtKB-SubCell"/>
</dbReference>
<comment type="cofactor">
    <cofactor evidence="1">
        <name>heme b</name>
        <dbReference type="ChEBI" id="CHEBI:60344"/>
    </cofactor>
</comment>
<dbReference type="EC" id="7.2.1.3" evidence="11"/>
<dbReference type="CDD" id="cd08760">
    <property type="entry name" value="Cyt_b561_FRRS1_like"/>
    <property type="match status" value="1"/>
</dbReference>
<dbReference type="EMBL" id="GEIB01000366">
    <property type="protein sequence ID" value="JAR87490.1"/>
    <property type="molecule type" value="Transcribed_RNA"/>
</dbReference>
<evidence type="ECO:0000256" key="2">
    <source>
        <dbReference type="ARBA" id="ARBA00004141"/>
    </source>
</evidence>
<protein>
    <recommendedName>
        <fullName evidence="11">ascorbate ferrireductase (transmembrane)</fullName>
        <ecNumber evidence="11">7.2.1.3</ecNumber>
    </recommendedName>
</protein>
<feature type="domain" description="Cytochrome b561" evidence="13">
    <location>
        <begin position="23"/>
        <end position="226"/>
    </location>
</feature>
<keyword evidence="5 12" id="KW-0812">Transmembrane</keyword>
<keyword evidence="10 12" id="KW-0472">Membrane</keyword>
<evidence type="ECO:0000256" key="10">
    <source>
        <dbReference type="ARBA" id="ARBA00023136"/>
    </source>
</evidence>
<feature type="transmembrane region" description="Helical" evidence="12">
    <location>
        <begin position="168"/>
        <end position="189"/>
    </location>
</feature>
<feature type="transmembrane region" description="Helical" evidence="12">
    <location>
        <begin position="272"/>
        <end position="294"/>
    </location>
</feature>
<dbReference type="InterPro" id="IPR045150">
    <property type="entry name" value="CYB561D1/2"/>
</dbReference>
<dbReference type="Pfam" id="PF03188">
    <property type="entry name" value="Cytochrom_B561"/>
    <property type="match status" value="1"/>
</dbReference>
<dbReference type="GO" id="GO:0020037">
    <property type="term" value="F:heme binding"/>
    <property type="evidence" value="ECO:0007669"/>
    <property type="project" value="TreeGrafter"/>
</dbReference>
<evidence type="ECO:0000256" key="5">
    <source>
        <dbReference type="ARBA" id="ARBA00022692"/>
    </source>
</evidence>
<keyword evidence="8 12" id="KW-1133">Transmembrane helix</keyword>
<dbReference type="PANTHER" id="PTHR15422:SF24">
    <property type="entry name" value="DOMON RELATED DOMAIN-CONTAINING PROTEIN"/>
    <property type="match status" value="1"/>
</dbReference>
<dbReference type="AlphaFoldDB" id="A0A147B9N1"/>
<evidence type="ECO:0000256" key="7">
    <source>
        <dbReference type="ARBA" id="ARBA00022982"/>
    </source>
</evidence>
<keyword evidence="9" id="KW-0408">Iron</keyword>
<feature type="transmembrane region" description="Helical" evidence="12">
    <location>
        <begin position="136"/>
        <end position="156"/>
    </location>
</feature>
<dbReference type="PROSITE" id="PS50939">
    <property type="entry name" value="CYTOCHROME_B561"/>
    <property type="match status" value="1"/>
</dbReference>
<feature type="non-terminal residue" evidence="14">
    <location>
        <position position="1"/>
    </location>
</feature>
<keyword evidence="6" id="KW-0479">Metal-binding</keyword>